<comment type="cofactor">
    <cofactor evidence="1">
        <name>Zn(2+)</name>
        <dbReference type="ChEBI" id="CHEBI:29105"/>
    </cofactor>
</comment>
<evidence type="ECO:0000256" key="4">
    <source>
        <dbReference type="ARBA" id="ARBA00022801"/>
    </source>
</evidence>
<reference evidence="11" key="1">
    <citation type="journal article" date="2019" name="Int. J. Syst. Evol. Microbiol.">
        <title>The Global Catalogue of Microorganisms (GCM) 10K type strain sequencing project: providing services to taxonomists for standard genome sequencing and annotation.</title>
        <authorList>
            <consortium name="The Broad Institute Genomics Platform"/>
            <consortium name="The Broad Institute Genome Sequencing Center for Infectious Disease"/>
            <person name="Wu L."/>
            <person name="Ma J."/>
        </authorList>
    </citation>
    <scope>NUCLEOTIDE SEQUENCE [LARGE SCALE GENOMIC DNA]</scope>
    <source>
        <strain evidence="11">CGMCC 4.5581</strain>
    </source>
</reference>
<evidence type="ECO:0000259" key="9">
    <source>
        <dbReference type="PROSITE" id="PS52035"/>
    </source>
</evidence>
<keyword evidence="6" id="KW-0482">Metalloprotease</keyword>
<dbReference type="PANTHER" id="PTHR11705">
    <property type="entry name" value="PROTEASE FAMILY M14 CARBOXYPEPTIDASE A,B"/>
    <property type="match status" value="1"/>
</dbReference>
<dbReference type="SUPFAM" id="SSF53187">
    <property type="entry name" value="Zn-dependent exopeptidases"/>
    <property type="match status" value="1"/>
</dbReference>
<dbReference type="PROSITE" id="PS51257">
    <property type="entry name" value="PROKAR_LIPOPROTEIN"/>
    <property type="match status" value="1"/>
</dbReference>
<comment type="caution">
    <text evidence="7">Lacks conserved residue(s) required for the propagation of feature annotation.</text>
</comment>
<feature type="signal peptide" evidence="8">
    <location>
        <begin position="1"/>
        <end position="19"/>
    </location>
</feature>
<comment type="similarity">
    <text evidence="2 7">Belongs to the peptidase M14 family.</text>
</comment>
<dbReference type="Gene3D" id="3.40.630.10">
    <property type="entry name" value="Zn peptidases"/>
    <property type="match status" value="1"/>
</dbReference>
<comment type="caution">
    <text evidence="10">The sequence shown here is derived from an EMBL/GenBank/DDBJ whole genome shotgun (WGS) entry which is preliminary data.</text>
</comment>
<feature type="domain" description="Peptidase M14" evidence="9">
    <location>
        <begin position="125"/>
        <end position="407"/>
    </location>
</feature>
<feature type="chain" id="PRO_5045314905" description="Peptidase M14 domain-containing protein" evidence="8">
    <location>
        <begin position="20"/>
        <end position="407"/>
    </location>
</feature>
<dbReference type="SMART" id="SM00631">
    <property type="entry name" value="Zn_pept"/>
    <property type="match status" value="1"/>
</dbReference>
<evidence type="ECO:0000256" key="5">
    <source>
        <dbReference type="ARBA" id="ARBA00022833"/>
    </source>
</evidence>
<evidence type="ECO:0000313" key="10">
    <source>
        <dbReference type="EMBL" id="GGL57162.1"/>
    </source>
</evidence>
<dbReference type="EMBL" id="BMMI01000002">
    <property type="protein sequence ID" value="GGL57162.1"/>
    <property type="molecule type" value="Genomic_DNA"/>
</dbReference>
<evidence type="ECO:0000256" key="6">
    <source>
        <dbReference type="ARBA" id="ARBA00023049"/>
    </source>
</evidence>
<dbReference type="InterPro" id="IPR000834">
    <property type="entry name" value="Peptidase_M14"/>
</dbReference>
<organism evidence="10 11">
    <name type="scientific">Modestobacter marinus</name>
    <dbReference type="NCBI Taxonomy" id="477641"/>
    <lineage>
        <taxon>Bacteria</taxon>
        <taxon>Bacillati</taxon>
        <taxon>Actinomycetota</taxon>
        <taxon>Actinomycetes</taxon>
        <taxon>Geodermatophilales</taxon>
        <taxon>Geodermatophilaceae</taxon>
        <taxon>Modestobacter</taxon>
    </lineage>
</organism>
<keyword evidence="5" id="KW-0862">Zinc</keyword>
<keyword evidence="3" id="KW-0645">Protease</keyword>
<evidence type="ECO:0000256" key="2">
    <source>
        <dbReference type="ARBA" id="ARBA00005988"/>
    </source>
</evidence>
<accession>A0ABQ2FV75</accession>
<evidence type="ECO:0000256" key="8">
    <source>
        <dbReference type="SAM" id="SignalP"/>
    </source>
</evidence>
<keyword evidence="4" id="KW-0378">Hydrolase</keyword>
<keyword evidence="11" id="KW-1185">Reference proteome</keyword>
<dbReference type="Pfam" id="PF00246">
    <property type="entry name" value="Peptidase_M14"/>
    <property type="match status" value="1"/>
</dbReference>
<keyword evidence="8" id="KW-0732">Signal</keyword>
<gene>
    <name evidence="10" type="ORF">GCM10011589_11510</name>
</gene>
<dbReference type="Proteomes" id="UP000648663">
    <property type="component" value="Unassembled WGS sequence"/>
</dbReference>
<proteinExistence type="inferred from homology"/>
<evidence type="ECO:0000256" key="7">
    <source>
        <dbReference type="PROSITE-ProRule" id="PRU01379"/>
    </source>
</evidence>
<evidence type="ECO:0000313" key="11">
    <source>
        <dbReference type="Proteomes" id="UP000648663"/>
    </source>
</evidence>
<protein>
    <recommendedName>
        <fullName evidence="9">Peptidase M14 domain-containing protein</fullName>
    </recommendedName>
</protein>
<dbReference type="PROSITE" id="PS52035">
    <property type="entry name" value="PEPTIDASE_M14"/>
    <property type="match status" value="1"/>
</dbReference>
<sequence length="407" mass="42229">MKRTTLALAVLLALTGCGGEDPVGATSTPNAAVVMLAGTAGPAGDTDIGWTTADTVAAKATSKAGGTNTDTAAISVSRAVPTPGVQSLALTQVERVTRLGRLIGALRPAPSRTLPTPPWDLHPNTPATLAEEATYLSELDAASPRVHVVTIGTSALGRPIRAVLVGPPRTRDKIRATNVAMVMGGHHGDEWAGREAIFSHMRDHAAGNDTETIVYLPTVNPDGFLIPDRRLANGIDPNRLWNSTGANQTTNGTAYQPEQQAVRQAILAWHPRLILDTHEYGAPADSTSGILRFDPGTVNPTGTPAGVVSAAGAVLAAMKTAATDAGHTTARYNGSIPDDGATQAWKRGGIPSVFTESPQDASAGLALRRAQQLTTLAAFQTYMRDNAATLASLAAAATWYSGYTPTI</sequence>
<dbReference type="PANTHER" id="PTHR11705:SF143">
    <property type="entry name" value="SLL0236 PROTEIN"/>
    <property type="match status" value="1"/>
</dbReference>
<evidence type="ECO:0000256" key="1">
    <source>
        <dbReference type="ARBA" id="ARBA00001947"/>
    </source>
</evidence>
<evidence type="ECO:0000256" key="3">
    <source>
        <dbReference type="ARBA" id="ARBA00022670"/>
    </source>
</evidence>
<name>A0ABQ2FV75_9ACTN</name>